<dbReference type="PANTHER" id="PTHR33360:SF2">
    <property type="entry name" value="TRANSPOSASE FOR INSERTION SEQUENCE ELEMENT IS200"/>
    <property type="match status" value="1"/>
</dbReference>
<dbReference type="eggNOG" id="COG1943">
    <property type="taxonomic scope" value="Bacteria"/>
</dbReference>
<dbReference type="GO" id="GO:0004803">
    <property type="term" value="F:transposase activity"/>
    <property type="evidence" value="ECO:0007669"/>
    <property type="project" value="InterPro"/>
</dbReference>
<dbReference type="NCBIfam" id="NF033573">
    <property type="entry name" value="transpos_IS200"/>
    <property type="match status" value="1"/>
</dbReference>
<dbReference type="InterPro" id="IPR036515">
    <property type="entry name" value="Transposase_17_sf"/>
</dbReference>
<dbReference type="EMBL" id="CP002049">
    <property type="protein sequence ID" value="ADI13747.1"/>
    <property type="molecule type" value="Genomic_DNA"/>
</dbReference>
<dbReference type="KEGG" id="tra:Trad_0611"/>
<dbReference type="SMART" id="SM01321">
    <property type="entry name" value="Y1_Tnp"/>
    <property type="match status" value="1"/>
</dbReference>
<dbReference type="Gene3D" id="3.30.70.1290">
    <property type="entry name" value="Transposase IS200-like"/>
    <property type="match status" value="1"/>
</dbReference>
<dbReference type="InterPro" id="IPR002686">
    <property type="entry name" value="Transposase_17"/>
</dbReference>
<sequence>MPRAYQHKTTSVFLLNYHLVWIPKYRKKLLVGRVSDRLSELLNDKCERMGWEVIALEVMPDHLHLFIGADPSTSVDCIVRHLKGYTSFKLRQEFPHLARLRSLWTRSYFVSTAGNVSSQTIERYIAEQRKR</sequence>
<dbReference type="HOGENOM" id="CLU_101320_2_0_0"/>
<reference evidence="5" key="1">
    <citation type="submission" date="2010-05" db="EMBL/GenBank/DDBJ databases">
        <title>The complete genome of Truepera radiovictris DSM 17093.</title>
        <authorList>
            <consortium name="US DOE Joint Genome Institute (JGI-PGF)"/>
            <person name="Lucas S."/>
            <person name="Copeland A."/>
            <person name="Lapidus A."/>
            <person name="Glavina del Rio T."/>
            <person name="Dalin E."/>
            <person name="Tice H."/>
            <person name="Bruce D."/>
            <person name="Goodwin L."/>
            <person name="Pitluck S."/>
            <person name="Kyrpides N."/>
            <person name="Mavromatis K."/>
            <person name="Ovchinnikova G."/>
            <person name="Munk A.C."/>
            <person name="Detter J.C."/>
            <person name="Han C."/>
            <person name="Tapia R."/>
            <person name="Land M."/>
            <person name="Hauser L."/>
            <person name="Markowitz V."/>
            <person name="Cheng J.-F."/>
            <person name="Hugenholtz P."/>
            <person name="Woyke T."/>
            <person name="Wu D."/>
            <person name="Tindall B."/>
            <person name="Pomrenke H.G."/>
            <person name="Brambilla E."/>
            <person name="Klenk H.-P."/>
            <person name="Eisen J.A."/>
        </authorList>
    </citation>
    <scope>NUCLEOTIDE SEQUENCE [LARGE SCALE GENOMIC DNA]</scope>
    <source>
        <strain evidence="5">DSM 17093 / CIP 108686 / LMG 22925 / RQ-24</strain>
    </source>
</reference>
<dbReference type="Proteomes" id="UP000000379">
    <property type="component" value="Chromosome"/>
</dbReference>
<evidence type="ECO:0000259" key="1">
    <source>
        <dbReference type="SMART" id="SM01321"/>
    </source>
</evidence>
<protein>
    <submittedName>
        <fullName evidence="2">Transposase IS200-family protein</fullName>
    </submittedName>
</protein>
<dbReference type="STRING" id="649638.Trad_0547"/>
<dbReference type="GO" id="GO:0003677">
    <property type="term" value="F:DNA binding"/>
    <property type="evidence" value="ECO:0007669"/>
    <property type="project" value="InterPro"/>
</dbReference>
<evidence type="ECO:0000313" key="4">
    <source>
        <dbReference type="EMBL" id="ADI13769.1"/>
    </source>
</evidence>
<dbReference type="EMBL" id="CP002049">
    <property type="protein sequence ID" value="ADI13769.1"/>
    <property type="molecule type" value="Genomic_DNA"/>
</dbReference>
<dbReference type="KEGG" id="tra:Trad_0633"/>
<feature type="domain" description="Transposase IS200-like" evidence="1">
    <location>
        <begin position="12"/>
        <end position="128"/>
    </location>
</feature>
<dbReference type="KEGG" id="tra:Trad_0547"/>
<name>D7CSR7_TRURR</name>
<organism evidence="2 5">
    <name type="scientific">Truepera radiovictrix (strain DSM 17093 / CIP 108686 / LMG 22925 / RQ-24)</name>
    <dbReference type="NCBI Taxonomy" id="649638"/>
    <lineage>
        <taxon>Bacteria</taxon>
        <taxon>Thermotogati</taxon>
        <taxon>Deinococcota</taxon>
        <taxon>Deinococci</taxon>
        <taxon>Trueperales</taxon>
        <taxon>Trueperaceae</taxon>
        <taxon>Truepera</taxon>
    </lineage>
</organism>
<accession>D7CSR7</accession>
<dbReference type="SUPFAM" id="SSF143422">
    <property type="entry name" value="Transposase IS200-like"/>
    <property type="match status" value="1"/>
</dbReference>
<dbReference type="AlphaFoldDB" id="D7CSR7"/>
<dbReference type="EMBL" id="CP002049">
    <property type="protein sequence ID" value="ADI13684.1"/>
    <property type="molecule type" value="Genomic_DNA"/>
</dbReference>
<evidence type="ECO:0000313" key="3">
    <source>
        <dbReference type="EMBL" id="ADI13747.1"/>
    </source>
</evidence>
<dbReference type="GO" id="GO:0006313">
    <property type="term" value="P:DNA transposition"/>
    <property type="evidence" value="ECO:0007669"/>
    <property type="project" value="InterPro"/>
</dbReference>
<gene>
    <name evidence="2" type="ordered locus">Trad_0547</name>
    <name evidence="3" type="ordered locus">Trad_0611</name>
    <name evidence="4" type="ordered locus">Trad_0633</name>
</gene>
<dbReference type="RefSeq" id="WP_013177064.1">
    <property type="nucleotide sequence ID" value="NC_014221.1"/>
</dbReference>
<dbReference type="OrthoDB" id="9798161at2"/>
<keyword evidence="5" id="KW-1185">Reference proteome</keyword>
<reference evidence="2 5" key="2">
    <citation type="journal article" date="2011" name="Stand. Genomic Sci.">
        <title>Complete genome sequence of Truepera radiovictrix type strain (RQ-24).</title>
        <authorList>
            <person name="Ivanova N."/>
            <person name="Rohde C."/>
            <person name="Munk C."/>
            <person name="Nolan M."/>
            <person name="Lucas S."/>
            <person name="Del Rio T.G."/>
            <person name="Tice H."/>
            <person name="Deshpande S."/>
            <person name="Cheng J.F."/>
            <person name="Tapia R."/>
            <person name="Han C."/>
            <person name="Goodwin L."/>
            <person name="Pitluck S."/>
            <person name="Liolios K."/>
            <person name="Mavromatis K."/>
            <person name="Mikhailova N."/>
            <person name="Pati A."/>
            <person name="Chen A."/>
            <person name="Palaniappan K."/>
            <person name="Land M."/>
            <person name="Hauser L."/>
            <person name="Chang Y.J."/>
            <person name="Jeffries C.D."/>
            <person name="Brambilla E."/>
            <person name="Rohde M."/>
            <person name="Goker M."/>
            <person name="Tindall B.J."/>
            <person name="Woyke T."/>
            <person name="Bristow J."/>
            <person name="Eisen J.A."/>
            <person name="Markowitz V."/>
            <person name="Hugenholtz P."/>
            <person name="Kyrpides N.C."/>
            <person name="Klenk H.P."/>
            <person name="Lapidus A."/>
        </authorList>
    </citation>
    <scope>NUCLEOTIDE SEQUENCE [LARGE SCALE GENOMIC DNA]</scope>
    <source>
        <strain evidence="2">DSM 17093</strain>
        <strain evidence="5">DSM 17093 / CIP 108686 / LMG 22925 / RQ-24</strain>
    </source>
</reference>
<evidence type="ECO:0000313" key="5">
    <source>
        <dbReference type="Proteomes" id="UP000000379"/>
    </source>
</evidence>
<dbReference type="Pfam" id="PF01797">
    <property type="entry name" value="Y1_Tnp"/>
    <property type="match status" value="1"/>
</dbReference>
<evidence type="ECO:0000313" key="2">
    <source>
        <dbReference type="EMBL" id="ADI13684.1"/>
    </source>
</evidence>
<dbReference type="PANTHER" id="PTHR33360">
    <property type="entry name" value="TRANSPOSASE FOR INSERTION SEQUENCE ELEMENT IS200"/>
    <property type="match status" value="1"/>
</dbReference>
<proteinExistence type="predicted"/>